<protein>
    <submittedName>
        <fullName evidence="1">Carbon-nitrogen family hydrolase</fullName>
    </submittedName>
</protein>
<gene>
    <name evidence="1" type="ORF">AN2V17_08880</name>
</gene>
<dbReference type="EMBL" id="BTPU01000011">
    <property type="protein sequence ID" value="GMQ61659.1"/>
    <property type="molecule type" value="Genomic_DNA"/>
</dbReference>
<sequence>MNKKVEISFIQFGIEADPFESAVVETNVNKVCAMIDELEPHTMDLIILPDEIFGAYAYGPMNIPLDLENEYLDKIKEKAKQYSVYIAGSIMAKQDYISSYSKGFLIDRKGELVFEQNRNNVFAQETRFVIKNKDEIKVYETDFGKIALCVGIDILFPQISQQLIDKEIDIIISPNMYYGKNEETNELGYSSGFFQVAARARAMENQAFVLMSNSTGINYHTDDQMVGKSMVVYPNGKYYETDQSEGSYSFELDLANCEDKYMSVYDLKTLADVNSN</sequence>
<organism evidence="1 2">
    <name type="scientific">Vallitalea maricola</name>
    <dbReference type="NCBI Taxonomy" id="3074433"/>
    <lineage>
        <taxon>Bacteria</taxon>
        <taxon>Bacillati</taxon>
        <taxon>Bacillota</taxon>
        <taxon>Clostridia</taxon>
        <taxon>Lachnospirales</taxon>
        <taxon>Vallitaleaceae</taxon>
        <taxon>Vallitalea</taxon>
    </lineage>
</organism>
<proteinExistence type="predicted"/>
<comment type="caution">
    <text evidence="1">The sequence shown here is derived from an EMBL/GenBank/DDBJ whole genome shotgun (WGS) entry which is preliminary data.</text>
</comment>
<reference evidence="1" key="1">
    <citation type="submission" date="2023-09" db="EMBL/GenBank/DDBJ databases">
        <title>Vallitalea sediminicola and Vallitalea maricola sp. nov., anaerobic bacteria isolated from marine sediment.</title>
        <authorList>
            <person name="Hirano S."/>
            <person name="Maeda A."/>
            <person name="Terahara T."/>
            <person name="Mori K."/>
            <person name="Hamada M."/>
            <person name="Matsumoto R."/>
            <person name="Kobayashi T."/>
        </authorList>
    </citation>
    <scope>NUCLEOTIDE SEQUENCE</scope>
    <source>
        <strain evidence="1">AN17-2</strain>
    </source>
</reference>
<accession>A0ACB5UGJ7</accession>
<name>A0ACB5UGJ7_9FIRM</name>
<keyword evidence="1" id="KW-0378">Hydrolase</keyword>
<keyword evidence="2" id="KW-1185">Reference proteome</keyword>
<dbReference type="Proteomes" id="UP001374599">
    <property type="component" value="Unassembled WGS sequence"/>
</dbReference>
<evidence type="ECO:0000313" key="2">
    <source>
        <dbReference type="Proteomes" id="UP001374599"/>
    </source>
</evidence>
<evidence type="ECO:0000313" key="1">
    <source>
        <dbReference type="EMBL" id="GMQ61659.1"/>
    </source>
</evidence>